<dbReference type="AlphaFoldDB" id="A0A1G7QDI6"/>
<evidence type="ECO:0000313" key="3">
    <source>
        <dbReference type="Proteomes" id="UP000199355"/>
    </source>
</evidence>
<dbReference type="RefSeq" id="WP_092155002.1">
    <property type="nucleotide sequence ID" value="NZ_FNBX01000020.1"/>
</dbReference>
<dbReference type="Gene3D" id="3.30.2310.20">
    <property type="entry name" value="RelE-like"/>
    <property type="match status" value="1"/>
</dbReference>
<dbReference type="Proteomes" id="UP000199355">
    <property type="component" value="Unassembled WGS sequence"/>
</dbReference>
<gene>
    <name evidence="2" type="ORF">SAMN05192586_12031</name>
</gene>
<evidence type="ECO:0000256" key="1">
    <source>
        <dbReference type="ARBA" id="ARBA00022649"/>
    </source>
</evidence>
<name>A0A1G7QDI6_9BACT</name>
<keyword evidence="1" id="KW-1277">Toxin-antitoxin system</keyword>
<organism evidence="2 3">
    <name type="scientific">Desulfovibrio legallii</name>
    <dbReference type="NCBI Taxonomy" id="571438"/>
    <lineage>
        <taxon>Bacteria</taxon>
        <taxon>Pseudomonadati</taxon>
        <taxon>Thermodesulfobacteriota</taxon>
        <taxon>Desulfovibrionia</taxon>
        <taxon>Desulfovibrionales</taxon>
        <taxon>Desulfovibrionaceae</taxon>
        <taxon>Desulfovibrio</taxon>
    </lineage>
</organism>
<dbReference type="Pfam" id="PF05016">
    <property type="entry name" value="ParE_toxin"/>
    <property type="match status" value="1"/>
</dbReference>
<dbReference type="InterPro" id="IPR035093">
    <property type="entry name" value="RelE/ParE_toxin_dom_sf"/>
</dbReference>
<dbReference type="STRING" id="571438.SAMN05192586_12031"/>
<dbReference type="OrthoDB" id="121597at2"/>
<keyword evidence="3" id="KW-1185">Reference proteome</keyword>
<dbReference type="InterPro" id="IPR007712">
    <property type="entry name" value="RelE/ParE_toxin"/>
</dbReference>
<protein>
    <submittedName>
        <fullName evidence="2">Plasmid stabilization system protein ParE</fullName>
    </submittedName>
</protein>
<dbReference type="EMBL" id="FNBX01000020">
    <property type="protein sequence ID" value="SDF95650.1"/>
    <property type="molecule type" value="Genomic_DNA"/>
</dbReference>
<proteinExistence type="predicted"/>
<sequence length="97" mass="10730">MSYIVRWSDNALASLVRVHAFWAKSDPQAAQKALDAIEAGTAVLEQFPHAGRPTDDLEPEHRELLIPFGASGYAVFYEVGEGYALILSLKHQREAGY</sequence>
<reference evidence="3" key="1">
    <citation type="submission" date="2016-10" db="EMBL/GenBank/DDBJ databases">
        <authorList>
            <person name="Varghese N."/>
            <person name="Submissions S."/>
        </authorList>
    </citation>
    <scope>NUCLEOTIDE SEQUENCE [LARGE SCALE GENOMIC DNA]</scope>
    <source>
        <strain evidence="3">KHC7</strain>
    </source>
</reference>
<evidence type="ECO:0000313" key="2">
    <source>
        <dbReference type="EMBL" id="SDF95650.1"/>
    </source>
</evidence>
<accession>A0A1G7QDI6</accession>